<dbReference type="GO" id="GO:0016020">
    <property type="term" value="C:membrane"/>
    <property type="evidence" value="ECO:0007669"/>
    <property type="project" value="TreeGrafter"/>
</dbReference>
<dbReference type="EMBL" id="JARYMX010000003">
    <property type="protein sequence ID" value="KAJ9557616.1"/>
    <property type="molecule type" value="Genomic_DNA"/>
</dbReference>
<evidence type="ECO:0000313" key="3">
    <source>
        <dbReference type="EMBL" id="KAJ9557616.1"/>
    </source>
</evidence>
<feature type="transmembrane region" description="Helical" evidence="1">
    <location>
        <begin position="438"/>
        <end position="457"/>
    </location>
</feature>
<feature type="domain" description="PGG" evidence="2">
    <location>
        <begin position="429"/>
        <end position="541"/>
    </location>
</feature>
<proteinExistence type="predicted"/>
<sequence>MSDRDLELQNENGETALYVAARVGNHKGAMILMEKNKCLIDIPDSHGRMPLYAAVLGANYNISFYLYRNFDKMSGDLWTHQNRSQVLEACLGTHLFDIAMEMLTDHPELAINGKLLRILAQTTPYIHYPIIPPIIRRVIVNAGKTFYSTLLIYEFLTSIKLKCLLYTNSPPTIFLFTCFLVSAISYEWVEKVRFLEDESNALKLLRIFLNEIMKMPKAEIDDIMRGPPDETKKDAKQSLVEKQTQEALQLLTTISENVGKMAANIFNVMKKPAADEKETTRKDTNQKYSSRVLFLAVEKGNTGFVTEVVRQYPHLALEVNDNNQSILHVAALHRPQGILKLLIENKHIMNTIAALQDENGNNMLHLVANGSGALRIPRSILRLNQEYQWFREVYYAVPRVVRTQRNASGLLPIELFYNNHKDLFSNEEKRIKDTASQLMVVAALVATISFAAVFTFPGGYNQDTGIPIFLRKNLFKIFIIFDSLSFISSTTSVLMVLSIIHSKYTAFDLVYSKPNQLGQCVALVFFSIATIIITFLILLFILYGRNSTWMPILISVFAAIPYLMFAIRQYQLRDRIIKLR</sequence>
<dbReference type="PANTHER" id="PTHR24177">
    <property type="entry name" value="CASKIN"/>
    <property type="match status" value="1"/>
</dbReference>
<keyword evidence="4" id="KW-1185">Reference proteome</keyword>
<keyword evidence="1" id="KW-1133">Transmembrane helix</keyword>
<dbReference type="Pfam" id="PF12796">
    <property type="entry name" value="Ank_2"/>
    <property type="match status" value="1"/>
</dbReference>
<dbReference type="Proteomes" id="UP001172457">
    <property type="component" value="Chromosome 3"/>
</dbReference>
<feature type="transmembrane region" description="Helical" evidence="1">
    <location>
        <begin position="477"/>
        <end position="500"/>
    </location>
</feature>
<comment type="caution">
    <text evidence="3">The sequence shown here is derived from an EMBL/GenBank/DDBJ whole genome shotgun (WGS) entry which is preliminary data.</text>
</comment>
<keyword evidence="1" id="KW-0472">Membrane</keyword>
<evidence type="ECO:0000256" key="1">
    <source>
        <dbReference type="SAM" id="Phobius"/>
    </source>
</evidence>
<gene>
    <name evidence="3" type="ORF">OSB04_012230</name>
</gene>
<protein>
    <recommendedName>
        <fullName evidence="2">PGG domain-containing protein</fullName>
    </recommendedName>
</protein>
<dbReference type="SUPFAM" id="SSF48403">
    <property type="entry name" value="Ankyrin repeat"/>
    <property type="match status" value="1"/>
</dbReference>
<dbReference type="SMART" id="SM00248">
    <property type="entry name" value="ANK"/>
    <property type="match status" value="3"/>
</dbReference>
<dbReference type="InterPro" id="IPR026961">
    <property type="entry name" value="PGG_dom"/>
</dbReference>
<dbReference type="InterPro" id="IPR002110">
    <property type="entry name" value="Ankyrin_rpt"/>
</dbReference>
<keyword evidence="1" id="KW-0812">Transmembrane</keyword>
<feature type="transmembrane region" description="Helical" evidence="1">
    <location>
        <begin position="549"/>
        <end position="570"/>
    </location>
</feature>
<organism evidence="3 4">
    <name type="scientific">Centaurea solstitialis</name>
    <name type="common">yellow star-thistle</name>
    <dbReference type="NCBI Taxonomy" id="347529"/>
    <lineage>
        <taxon>Eukaryota</taxon>
        <taxon>Viridiplantae</taxon>
        <taxon>Streptophyta</taxon>
        <taxon>Embryophyta</taxon>
        <taxon>Tracheophyta</taxon>
        <taxon>Spermatophyta</taxon>
        <taxon>Magnoliopsida</taxon>
        <taxon>eudicotyledons</taxon>
        <taxon>Gunneridae</taxon>
        <taxon>Pentapetalae</taxon>
        <taxon>asterids</taxon>
        <taxon>campanulids</taxon>
        <taxon>Asterales</taxon>
        <taxon>Asteraceae</taxon>
        <taxon>Carduoideae</taxon>
        <taxon>Cardueae</taxon>
        <taxon>Centaureinae</taxon>
        <taxon>Centaurea</taxon>
    </lineage>
</organism>
<evidence type="ECO:0000313" key="4">
    <source>
        <dbReference type="Proteomes" id="UP001172457"/>
    </source>
</evidence>
<dbReference type="PANTHER" id="PTHR24177:SF383">
    <property type="entry name" value="ANKYRIN REPEAT-CONTAINING DOMAIN, PGG DOMAIN, ANKYRIN REPEAT-CONTAINING DOMAIN SUPERFAMILY"/>
    <property type="match status" value="1"/>
</dbReference>
<evidence type="ECO:0000259" key="2">
    <source>
        <dbReference type="Pfam" id="PF13962"/>
    </source>
</evidence>
<dbReference type="Gene3D" id="1.25.40.20">
    <property type="entry name" value="Ankyrin repeat-containing domain"/>
    <property type="match status" value="2"/>
</dbReference>
<accession>A0AA38WQJ8</accession>
<feature type="transmembrane region" description="Helical" evidence="1">
    <location>
        <begin position="521"/>
        <end position="543"/>
    </location>
</feature>
<reference evidence="3" key="1">
    <citation type="submission" date="2023-03" db="EMBL/GenBank/DDBJ databases">
        <title>Chromosome-scale reference genome and RAD-based genetic map of yellow starthistle (Centaurea solstitialis) reveal putative structural variation and QTLs associated with invader traits.</title>
        <authorList>
            <person name="Reatini B."/>
            <person name="Cang F.A."/>
            <person name="Jiang Q."/>
            <person name="Mckibben M.T.W."/>
            <person name="Barker M.S."/>
            <person name="Rieseberg L.H."/>
            <person name="Dlugosch K.M."/>
        </authorList>
    </citation>
    <scope>NUCLEOTIDE SEQUENCE</scope>
    <source>
        <strain evidence="3">CAN-66</strain>
        <tissue evidence="3">Leaf</tissue>
    </source>
</reference>
<dbReference type="Pfam" id="PF13962">
    <property type="entry name" value="PGG"/>
    <property type="match status" value="1"/>
</dbReference>
<name>A0AA38WQJ8_9ASTR</name>
<dbReference type="InterPro" id="IPR036770">
    <property type="entry name" value="Ankyrin_rpt-contain_sf"/>
</dbReference>
<dbReference type="AlphaFoldDB" id="A0AA38WQJ8"/>